<dbReference type="Gene3D" id="3.40.1050.10">
    <property type="entry name" value="Carbonic anhydrase"/>
    <property type="match status" value="1"/>
</dbReference>
<dbReference type="AlphaFoldDB" id="A0AAU7ASS1"/>
<protein>
    <recommendedName>
        <fullName evidence="2">carbonic anhydrase</fullName>
        <ecNumber evidence="2">4.2.1.1</ecNumber>
    </recommendedName>
</protein>
<dbReference type="InterPro" id="IPR036874">
    <property type="entry name" value="Carbonic_anhydrase_sf"/>
</dbReference>
<comment type="similarity">
    <text evidence="1">Belongs to the beta-class carbonic anhydrase family.</text>
</comment>
<evidence type="ECO:0000256" key="2">
    <source>
        <dbReference type="ARBA" id="ARBA00012925"/>
    </source>
</evidence>
<dbReference type="Pfam" id="PF00484">
    <property type="entry name" value="Pro_CA"/>
    <property type="match status" value="1"/>
</dbReference>
<feature type="binding site" evidence="7">
    <location>
        <position position="89"/>
    </location>
    <ligand>
        <name>Zn(2+)</name>
        <dbReference type="ChEBI" id="CHEBI:29105"/>
    </ligand>
</feature>
<dbReference type="EC" id="4.2.1.1" evidence="2"/>
<dbReference type="InterPro" id="IPR015892">
    <property type="entry name" value="Carbonic_anhydrase_CS"/>
</dbReference>
<dbReference type="InterPro" id="IPR001765">
    <property type="entry name" value="Carbonic_anhydrase"/>
</dbReference>
<evidence type="ECO:0000256" key="8">
    <source>
        <dbReference type="SAM" id="SignalP"/>
    </source>
</evidence>
<gene>
    <name evidence="9" type="primary">mtcA2</name>
    <name evidence="9" type="ORF">DSM112329_01488</name>
</gene>
<dbReference type="GO" id="GO:0008270">
    <property type="term" value="F:zinc ion binding"/>
    <property type="evidence" value="ECO:0007669"/>
    <property type="project" value="InterPro"/>
</dbReference>
<organism evidence="9">
    <name type="scientific">Paraconexibacter sp. AEG42_29</name>
    <dbReference type="NCBI Taxonomy" id="2997339"/>
    <lineage>
        <taxon>Bacteria</taxon>
        <taxon>Bacillati</taxon>
        <taxon>Actinomycetota</taxon>
        <taxon>Thermoleophilia</taxon>
        <taxon>Solirubrobacterales</taxon>
        <taxon>Paraconexibacteraceae</taxon>
        <taxon>Paraconexibacter</taxon>
    </lineage>
</organism>
<dbReference type="PROSITE" id="PS00704">
    <property type="entry name" value="PROK_CO2_ANHYDRASE_1"/>
    <property type="match status" value="1"/>
</dbReference>
<evidence type="ECO:0000256" key="3">
    <source>
        <dbReference type="ARBA" id="ARBA00022833"/>
    </source>
</evidence>
<comment type="cofactor">
    <cofactor evidence="7">
        <name>Zn(2+)</name>
        <dbReference type="ChEBI" id="CHEBI:29105"/>
    </cofactor>
    <text evidence="7">Binds 1 zinc ion per subunit.</text>
</comment>
<dbReference type="SMART" id="SM00947">
    <property type="entry name" value="Pro_CA"/>
    <property type="match status" value="1"/>
</dbReference>
<dbReference type="PANTHER" id="PTHR11002:SF79">
    <property type="entry name" value="CARBONIC ANHYDRASE 2"/>
    <property type="match status" value="1"/>
</dbReference>
<dbReference type="GO" id="GO:0015976">
    <property type="term" value="P:carbon utilization"/>
    <property type="evidence" value="ECO:0007669"/>
    <property type="project" value="InterPro"/>
</dbReference>
<evidence type="ECO:0000256" key="6">
    <source>
        <dbReference type="ARBA" id="ARBA00048348"/>
    </source>
</evidence>
<dbReference type="RefSeq" id="WP_354701181.1">
    <property type="nucleotide sequence ID" value="NZ_CP114014.1"/>
</dbReference>
<comment type="catalytic activity">
    <reaction evidence="6">
        <text>hydrogencarbonate + H(+) = CO2 + H2O</text>
        <dbReference type="Rhea" id="RHEA:10748"/>
        <dbReference type="ChEBI" id="CHEBI:15377"/>
        <dbReference type="ChEBI" id="CHEBI:15378"/>
        <dbReference type="ChEBI" id="CHEBI:16526"/>
        <dbReference type="ChEBI" id="CHEBI:17544"/>
        <dbReference type="EC" id="4.2.1.1"/>
    </reaction>
</comment>
<keyword evidence="3 7" id="KW-0862">Zinc</keyword>
<keyword evidence="7" id="KW-0479">Metal-binding</keyword>
<keyword evidence="8" id="KW-0732">Signal</keyword>
<dbReference type="InterPro" id="IPR006311">
    <property type="entry name" value="TAT_signal"/>
</dbReference>
<evidence type="ECO:0000256" key="4">
    <source>
        <dbReference type="ARBA" id="ARBA00023239"/>
    </source>
</evidence>
<feature type="binding site" evidence="7">
    <location>
        <position position="87"/>
    </location>
    <ligand>
        <name>Zn(2+)</name>
        <dbReference type="ChEBI" id="CHEBI:29105"/>
    </ligand>
</feature>
<accession>A0AAU7ASS1</accession>
<name>A0AAU7ASS1_9ACTN</name>
<evidence type="ECO:0000256" key="1">
    <source>
        <dbReference type="ARBA" id="ARBA00006217"/>
    </source>
</evidence>
<dbReference type="PANTHER" id="PTHR11002">
    <property type="entry name" value="CARBONIC ANHYDRASE"/>
    <property type="match status" value="1"/>
</dbReference>
<evidence type="ECO:0000256" key="5">
    <source>
        <dbReference type="ARBA" id="ARBA00024993"/>
    </source>
</evidence>
<dbReference type="EMBL" id="CP114014">
    <property type="protein sequence ID" value="XAY04653.1"/>
    <property type="molecule type" value="Genomic_DNA"/>
</dbReference>
<proteinExistence type="inferred from homology"/>
<dbReference type="SUPFAM" id="SSF53056">
    <property type="entry name" value="beta-carbonic anhydrase, cab"/>
    <property type="match status" value="1"/>
</dbReference>
<reference evidence="9" key="1">
    <citation type="submission" date="2022-12" db="EMBL/GenBank/DDBJ databases">
        <title>Paraconexibacter alkalitolerans sp. nov. and Baekduia alba sp. nov., isolated from soil and emended description of the genera Paraconexibacter (Chun et al., 2020) and Baekduia (An et al., 2020).</title>
        <authorList>
            <person name="Vieira S."/>
            <person name="Huber K.J."/>
            <person name="Geppert A."/>
            <person name="Wolf J."/>
            <person name="Neumann-Schaal M."/>
            <person name="Muesken M."/>
            <person name="Overmann J."/>
        </authorList>
    </citation>
    <scope>NUCLEOTIDE SEQUENCE</scope>
    <source>
        <strain evidence="9">AEG42_29</strain>
    </source>
</reference>
<comment type="function">
    <text evidence="5">Catalyzes the reversible hydration of carbon dioxide to form bicarbonate.</text>
</comment>
<dbReference type="GO" id="GO:0004089">
    <property type="term" value="F:carbonate dehydratase activity"/>
    <property type="evidence" value="ECO:0007669"/>
    <property type="project" value="UniProtKB-EC"/>
</dbReference>
<feature type="binding site" evidence="7">
    <location>
        <position position="140"/>
    </location>
    <ligand>
        <name>Zn(2+)</name>
        <dbReference type="ChEBI" id="CHEBI:29105"/>
    </ligand>
</feature>
<dbReference type="KEGG" id="parq:DSM112329_01488"/>
<sequence>MSLPPSSRRAFLSASAIAATGAVLPQIAAASTAAPRPQPTTPRAALAAVLAGNKRFAGGHARGPHRSAQRRLSQAKGQTPWIAILGCADSRVVPELLFDTGMGDVFDARVAGNVVNDHVIGSLEFGIEHYAIPLLLVLGHERCGAVSAAVDAIDAPAGGPAPSPGIASLVESIRPAVDAVKGRKGDRVELAVDENVRRSAAAVVERSALLTELVEAKKLAVRGARYDLDTGLVRLVHVGD</sequence>
<dbReference type="PROSITE" id="PS51318">
    <property type="entry name" value="TAT"/>
    <property type="match status" value="1"/>
</dbReference>
<evidence type="ECO:0000313" key="9">
    <source>
        <dbReference type="EMBL" id="XAY04653.1"/>
    </source>
</evidence>
<keyword evidence="4 9" id="KW-0456">Lyase</keyword>
<feature type="signal peptide" evidence="8">
    <location>
        <begin position="1"/>
        <end position="18"/>
    </location>
</feature>
<feature type="binding site" evidence="7">
    <location>
        <position position="143"/>
    </location>
    <ligand>
        <name>Zn(2+)</name>
        <dbReference type="ChEBI" id="CHEBI:29105"/>
    </ligand>
</feature>
<feature type="chain" id="PRO_5043851272" description="carbonic anhydrase" evidence="8">
    <location>
        <begin position="19"/>
        <end position="240"/>
    </location>
</feature>
<evidence type="ECO:0000256" key="7">
    <source>
        <dbReference type="PIRSR" id="PIRSR601765-1"/>
    </source>
</evidence>